<dbReference type="InterPro" id="IPR023468">
    <property type="entry name" value="Riboflavin_kinase"/>
</dbReference>
<evidence type="ECO:0000256" key="4">
    <source>
        <dbReference type="ARBA" id="ARBA00022643"/>
    </source>
</evidence>
<name>A0A835IKE4_9MAGN</name>
<dbReference type="Proteomes" id="UP000631114">
    <property type="component" value="Unassembled WGS sequence"/>
</dbReference>
<keyword evidence="10" id="KW-1185">Reference proteome</keyword>
<dbReference type="OrthoDB" id="1654035at2759"/>
<evidence type="ECO:0000259" key="8">
    <source>
        <dbReference type="Pfam" id="PF01687"/>
    </source>
</evidence>
<gene>
    <name evidence="9" type="ORF">IFM89_007045</name>
</gene>
<evidence type="ECO:0000256" key="1">
    <source>
        <dbReference type="ARBA" id="ARBA00005201"/>
    </source>
</evidence>
<dbReference type="SUPFAM" id="SSF82114">
    <property type="entry name" value="Riboflavin kinase-like"/>
    <property type="match status" value="1"/>
</dbReference>
<evidence type="ECO:0000313" key="9">
    <source>
        <dbReference type="EMBL" id="KAF9619470.1"/>
    </source>
</evidence>
<dbReference type="InterPro" id="IPR015865">
    <property type="entry name" value="Riboflavin_kinase_bac/euk"/>
</dbReference>
<organism evidence="9 10">
    <name type="scientific">Coptis chinensis</name>
    <dbReference type="NCBI Taxonomy" id="261450"/>
    <lineage>
        <taxon>Eukaryota</taxon>
        <taxon>Viridiplantae</taxon>
        <taxon>Streptophyta</taxon>
        <taxon>Embryophyta</taxon>
        <taxon>Tracheophyta</taxon>
        <taxon>Spermatophyta</taxon>
        <taxon>Magnoliopsida</taxon>
        <taxon>Ranunculales</taxon>
        <taxon>Ranunculaceae</taxon>
        <taxon>Coptidoideae</taxon>
        <taxon>Coptis</taxon>
    </lineage>
</organism>
<dbReference type="AlphaFoldDB" id="A0A835IKE4"/>
<evidence type="ECO:0000313" key="10">
    <source>
        <dbReference type="Proteomes" id="UP000631114"/>
    </source>
</evidence>
<dbReference type="EC" id="2.7.1.26" evidence="2"/>
<feature type="non-terminal residue" evidence="9">
    <location>
        <position position="1"/>
    </location>
</feature>
<comment type="pathway">
    <text evidence="1">Cofactor biosynthesis; FMN biosynthesis; FMN from riboflavin (ATP route): step 1/1.</text>
</comment>
<evidence type="ECO:0000256" key="6">
    <source>
        <dbReference type="ARBA" id="ARBA00022741"/>
    </source>
</evidence>
<dbReference type="GO" id="GO:0005524">
    <property type="term" value="F:ATP binding"/>
    <property type="evidence" value="ECO:0007669"/>
    <property type="project" value="UniProtKB-KW"/>
</dbReference>
<protein>
    <recommendedName>
        <fullName evidence="2">riboflavin kinase</fullName>
        <ecNumber evidence="2">2.7.1.26</ecNumber>
    </recommendedName>
</protein>
<dbReference type="Pfam" id="PF01687">
    <property type="entry name" value="Flavokinase"/>
    <property type="match status" value="1"/>
</dbReference>
<dbReference type="Gene3D" id="2.40.30.30">
    <property type="entry name" value="Riboflavin kinase-like"/>
    <property type="match status" value="1"/>
</dbReference>
<reference evidence="9 10" key="1">
    <citation type="submission" date="2020-10" db="EMBL/GenBank/DDBJ databases">
        <title>The Coptis chinensis genome and diversification of protoberbering-type alkaloids.</title>
        <authorList>
            <person name="Wang B."/>
            <person name="Shu S."/>
            <person name="Song C."/>
            <person name="Liu Y."/>
        </authorList>
    </citation>
    <scope>NUCLEOTIDE SEQUENCE [LARGE SCALE GENOMIC DNA]</scope>
    <source>
        <strain evidence="9">HL-2020</strain>
        <tissue evidence="9">Leaf</tissue>
    </source>
</reference>
<keyword evidence="7" id="KW-0067">ATP-binding</keyword>
<evidence type="ECO:0000256" key="7">
    <source>
        <dbReference type="ARBA" id="ARBA00022840"/>
    </source>
</evidence>
<dbReference type="UniPathway" id="UPA00276">
    <property type="reaction ID" value="UER00406"/>
</dbReference>
<sequence>EPWLLHDFDEDFYGEELSLAIVSYIRPEVSFPSLESLIAKIYEDRKLAENALDLPLYVQYKNDPYLKIKLKKPNYLTTRCM</sequence>
<evidence type="ECO:0000256" key="5">
    <source>
        <dbReference type="ARBA" id="ARBA00022679"/>
    </source>
</evidence>
<keyword evidence="6" id="KW-0547">Nucleotide-binding</keyword>
<keyword evidence="5" id="KW-0808">Transferase</keyword>
<dbReference type="GO" id="GO:0008531">
    <property type="term" value="F:riboflavin kinase activity"/>
    <property type="evidence" value="ECO:0007669"/>
    <property type="project" value="UniProtKB-EC"/>
</dbReference>
<accession>A0A835IKE4</accession>
<keyword evidence="4" id="KW-0288">FMN</keyword>
<dbReference type="EMBL" id="JADFTS010000002">
    <property type="protein sequence ID" value="KAF9619470.1"/>
    <property type="molecule type" value="Genomic_DNA"/>
</dbReference>
<feature type="domain" description="Riboflavin kinase" evidence="8">
    <location>
        <begin position="5"/>
        <end position="51"/>
    </location>
</feature>
<comment type="caution">
    <text evidence="9">The sequence shown here is derived from an EMBL/GenBank/DDBJ whole genome shotgun (WGS) entry which is preliminary data.</text>
</comment>
<dbReference type="InterPro" id="IPR023465">
    <property type="entry name" value="Riboflavin_kinase_dom_sf"/>
</dbReference>
<evidence type="ECO:0000256" key="2">
    <source>
        <dbReference type="ARBA" id="ARBA00012105"/>
    </source>
</evidence>
<dbReference type="GO" id="GO:0009398">
    <property type="term" value="P:FMN biosynthetic process"/>
    <property type="evidence" value="ECO:0007669"/>
    <property type="project" value="UniProtKB-UniPathway"/>
</dbReference>
<evidence type="ECO:0000256" key="3">
    <source>
        <dbReference type="ARBA" id="ARBA00022630"/>
    </source>
</evidence>
<dbReference type="PANTHER" id="PTHR22749:SF6">
    <property type="entry name" value="RIBOFLAVIN KINASE"/>
    <property type="match status" value="1"/>
</dbReference>
<keyword evidence="3" id="KW-0285">Flavoprotein</keyword>
<dbReference type="GO" id="GO:0009231">
    <property type="term" value="P:riboflavin biosynthetic process"/>
    <property type="evidence" value="ECO:0007669"/>
    <property type="project" value="InterPro"/>
</dbReference>
<dbReference type="PANTHER" id="PTHR22749">
    <property type="entry name" value="RIBOFLAVIN KINASE/FMN ADENYLYLTRANSFERASE"/>
    <property type="match status" value="1"/>
</dbReference>
<proteinExistence type="predicted"/>